<name>A0A2V5IZ12_9MICC</name>
<feature type="compositionally biased region" description="Gly residues" evidence="1">
    <location>
        <begin position="326"/>
        <end position="336"/>
    </location>
</feature>
<keyword evidence="2" id="KW-1133">Transmembrane helix</keyword>
<accession>A0A2V5IZ12</accession>
<dbReference type="AlphaFoldDB" id="A0A2V5IZ12"/>
<evidence type="ECO:0008006" key="5">
    <source>
        <dbReference type="Google" id="ProtNLM"/>
    </source>
</evidence>
<proteinExistence type="predicted"/>
<feature type="compositionally biased region" description="Basic and acidic residues" evidence="1">
    <location>
        <begin position="310"/>
        <end position="322"/>
    </location>
</feature>
<evidence type="ECO:0000256" key="1">
    <source>
        <dbReference type="SAM" id="MobiDB-lite"/>
    </source>
</evidence>
<protein>
    <recommendedName>
        <fullName evidence="5">Glycosyl transferase</fullName>
    </recommendedName>
</protein>
<feature type="compositionally biased region" description="Basic and acidic residues" evidence="1">
    <location>
        <begin position="350"/>
        <end position="364"/>
    </location>
</feature>
<reference evidence="3 4" key="1">
    <citation type="submission" date="2018-05" db="EMBL/GenBank/DDBJ databases">
        <title>Genetic diversity of glacier-inhabiting Cryobacterium bacteria in China and description of Cryobacterium mengkeensis sp. nov. and Arthrobacter glacialis sp. nov.</title>
        <authorList>
            <person name="Liu Q."/>
            <person name="Xin Y.-H."/>
        </authorList>
    </citation>
    <scope>NUCLEOTIDE SEQUENCE [LARGE SCALE GENOMIC DNA]</scope>
    <source>
        <strain evidence="3 4">B7</strain>
    </source>
</reference>
<evidence type="ECO:0000313" key="3">
    <source>
        <dbReference type="EMBL" id="PYI39683.1"/>
    </source>
</evidence>
<comment type="caution">
    <text evidence="3">The sequence shown here is derived from an EMBL/GenBank/DDBJ whole genome shotgun (WGS) entry which is preliminary data.</text>
</comment>
<keyword evidence="4" id="KW-1185">Reference proteome</keyword>
<feature type="transmembrane region" description="Helical" evidence="2">
    <location>
        <begin position="178"/>
        <end position="200"/>
    </location>
</feature>
<dbReference type="Proteomes" id="UP000247980">
    <property type="component" value="Unassembled WGS sequence"/>
</dbReference>
<evidence type="ECO:0000256" key="2">
    <source>
        <dbReference type="SAM" id="Phobius"/>
    </source>
</evidence>
<organism evidence="3 4">
    <name type="scientific">Arthrobacter psychrolactophilus</name>
    <dbReference type="NCBI Taxonomy" id="92442"/>
    <lineage>
        <taxon>Bacteria</taxon>
        <taxon>Bacillati</taxon>
        <taxon>Actinomycetota</taxon>
        <taxon>Actinomycetes</taxon>
        <taxon>Micrococcales</taxon>
        <taxon>Micrococcaceae</taxon>
        <taxon>Arthrobacter</taxon>
    </lineage>
</organism>
<gene>
    <name evidence="3" type="ORF">CVS30_03170</name>
</gene>
<feature type="region of interest" description="Disordered" evidence="1">
    <location>
        <begin position="293"/>
        <end position="364"/>
    </location>
</feature>
<dbReference type="EMBL" id="QJVC01000002">
    <property type="protein sequence ID" value="PYI39683.1"/>
    <property type="molecule type" value="Genomic_DNA"/>
</dbReference>
<keyword evidence="2" id="KW-0472">Membrane</keyword>
<sequence>MLGKFLRSKIAIVLAILGLLILGSGIGQRTIWLPPATLTASVPAVSSPAPLTVIGSELLDTSDGKFTMTIKNDGPIQLAVARVDDIMGWIGDAAYTKVGAANADFTALTTQSTAGAATVPNPTGSDMWVSEEKGTGEMSYTWQAPGHGEWALLLSSDGTAAAPTDISVTVDNQAGTPWAIPLMVIGSALLALAALFFLIAPRKSKPAEAGRRSAVRPADPATGALEVAKILAAREGAKSEPSAPAHETIADIRRAASKDTVDGAAAATAAVPTAPVNDATSALPIALPGEIIVPGKKDSETPAEAQDAAPTKDKDKDSDHDANSGSGSGKGKGGTSGKPSRWSAAARKKAAADKEAGSKNDSSEFRATAVARPVHTMKSKARWGAALAAVLLAGSVSPAMADDVVTPSASPDASATPAASATASAASETAGFPNLLDSQVQRIADSVAQAVASGDNSKNAKELESRVSGTALEVRTANYKIRSAVDTQPAVEPVNATPLLAKIVTTTQTWPRSAMFVTKGENNELPQLLTLTQASARENYKLTKATPLLPGQTLPAVDKEGTQEVAKDDATDLLMSPNAAVSALSDRLTKEDSSFKDSFKDSIYITSVFDLQKKVVADAKDASYVFSHTASTESIVSLRTSDGGAMVVVRYTFGIDATSKAEAKLTVGPDAAVFTGGTETTTGFTLNYAEPVVMYIPPAGADTAITLLSAQRDLVGGTFK</sequence>
<evidence type="ECO:0000313" key="4">
    <source>
        <dbReference type="Proteomes" id="UP000247980"/>
    </source>
</evidence>
<keyword evidence="2" id="KW-0812">Transmembrane</keyword>